<name>A2EM35_TRIV3</name>
<sequence>MNARISLDEKLITDITSSISEVVDKTNVFVTMVKQFRARVRKIEIKVSGVPEIKEEDDFEDTLLLSRNRHKLSTTQSKISLNHNKFLNH</sequence>
<dbReference type="EMBL" id="DS113427">
    <property type="protein sequence ID" value="EAY06294.1"/>
    <property type="molecule type" value="Genomic_DNA"/>
</dbReference>
<gene>
    <name evidence="1" type="ORF">TVAG_475280</name>
</gene>
<reference evidence="1" key="2">
    <citation type="journal article" date="2007" name="Science">
        <title>Draft genome sequence of the sexually transmitted pathogen Trichomonas vaginalis.</title>
        <authorList>
            <person name="Carlton J.M."/>
            <person name="Hirt R.P."/>
            <person name="Silva J.C."/>
            <person name="Delcher A.L."/>
            <person name="Schatz M."/>
            <person name="Zhao Q."/>
            <person name="Wortman J.R."/>
            <person name="Bidwell S.L."/>
            <person name="Alsmark U.C.M."/>
            <person name="Besteiro S."/>
            <person name="Sicheritz-Ponten T."/>
            <person name="Noel C.J."/>
            <person name="Dacks J.B."/>
            <person name="Foster P.G."/>
            <person name="Simillion C."/>
            <person name="Van de Peer Y."/>
            <person name="Miranda-Saavedra D."/>
            <person name="Barton G.J."/>
            <person name="Westrop G.D."/>
            <person name="Mueller S."/>
            <person name="Dessi D."/>
            <person name="Fiori P.L."/>
            <person name="Ren Q."/>
            <person name="Paulsen I."/>
            <person name="Zhang H."/>
            <person name="Bastida-Corcuera F.D."/>
            <person name="Simoes-Barbosa A."/>
            <person name="Brown M.T."/>
            <person name="Hayes R.D."/>
            <person name="Mukherjee M."/>
            <person name="Okumura C.Y."/>
            <person name="Schneider R."/>
            <person name="Smith A.J."/>
            <person name="Vanacova S."/>
            <person name="Villalvazo M."/>
            <person name="Haas B.J."/>
            <person name="Pertea M."/>
            <person name="Feldblyum T.V."/>
            <person name="Utterback T.R."/>
            <person name="Shu C.L."/>
            <person name="Osoegawa K."/>
            <person name="de Jong P.J."/>
            <person name="Hrdy I."/>
            <person name="Horvathova L."/>
            <person name="Zubacova Z."/>
            <person name="Dolezal P."/>
            <person name="Malik S.B."/>
            <person name="Logsdon J.M. Jr."/>
            <person name="Henze K."/>
            <person name="Gupta A."/>
            <person name="Wang C.C."/>
            <person name="Dunne R.L."/>
            <person name="Upcroft J.A."/>
            <person name="Upcroft P."/>
            <person name="White O."/>
            <person name="Salzberg S.L."/>
            <person name="Tang P."/>
            <person name="Chiu C.-H."/>
            <person name="Lee Y.-S."/>
            <person name="Embley T.M."/>
            <person name="Coombs G.H."/>
            <person name="Mottram J.C."/>
            <person name="Tachezy J."/>
            <person name="Fraser-Liggett C.M."/>
            <person name="Johnson P.J."/>
        </authorList>
    </citation>
    <scope>NUCLEOTIDE SEQUENCE [LARGE SCALE GENOMIC DNA]</scope>
    <source>
        <strain evidence="1">G3</strain>
    </source>
</reference>
<reference evidence="1" key="1">
    <citation type="submission" date="2006-10" db="EMBL/GenBank/DDBJ databases">
        <authorList>
            <person name="Amadeo P."/>
            <person name="Zhao Q."/>
            <person name="Wortman J."/>
            <person name="Fraser-Liggett C."/>
            <person name="Carlton J."/>
        </authorList>
    </citation>
    <scope>NUCLEOTIDE SEQUENCE</scope>
    <source>
        <strain evidence="1">G3</strain>
    </source>
</reference>
<proteinExistence type="predicted"/>
<dbReference type="AlphaFoldDB" id="A2EM35"/>
<dbReference type="KEGG" id="tva:4764169"/>
<organism evidence="1 2">
    <name type="scientific">Trichomonas vaginalis (strain ATCC PRA-98 / G3)</name>
    <dbReference type="NCBI Taxonomy" id="412133"/>
    <lineage>
        <taxon>Eukaryota</taxon>
        <taxon>Metamonada</taxon>
        <taxon>Parabasalia</taxon>
        <taxon>Trichomonadida</taxon>
        <taxon>Trichomonadidae</taxon>
        <taxon>Trichomonas</taxon>
    </lineage>
</organism>
<dbReference type="VEuPathDB" id="TrichDB:TVAG_475280"/>
<dbReference type="RefSeq" id="XP_001318517.1">
    <property type="nucleotide sequence ID" value="XM_001318482.1"/>
</dbReference>
<dbReference type="Proteomes" id="UP000001542">
    <property type="component" value="Unassembled WGS sequence"/>
</dbReference>
<dbReference type="VEuPathDB" id="TrichDB:TVAGG3_0613590"/>
<keyword evidence="2" id="KW-1185">Reference proteome</keyword>
<dbReference type="InParanoid" id="A2EM35"/>
<accession>A2EM35</accession>
<protein>
    <submittedName>
        <fullName evidence="1">Uncharacterized protein</fullName>
    </submittedName>
</protein>
<evidence type="ECO:0000313" key="1">
    <source>
        <dbReference type="EMBL" id="EAY06294.1"/>
    </source>
</evidence>
<evidence type="ECO:0000313" key="2">
    <source>
        <dbReference type="Proteomes" id="UP000001542"/>
    </source>
</evidence>